<comment type="caution">
    <text evidence="1">The sequence shown here is derived from an EMBL/GenBank/DDBJ whole genome shotgun (WGS) entry which is preliminary data.</text>
</comment>
<evidence type="ECO:0000313" key="2">
    <source>
        <dbReference type="Proteomes" id="UP000662088"/>
    </source>
</evidence>
<organism evidence="1 2">
    <name type="scientific">Clostridium lentum</name>
    <dbReference type="NCBI Taxonomy" id="2763037"/>
    <lineage>
        <taxon>Bacteria</taxon>
        <taxon>Bacillati</taxon>
        <taxon>Bacillota</taxon>
        <taxon>Clostridia</taxon>
        <taxon>Eubacteriales</taxon>
        <taxon>Clostridiaceae</taxon>
        <taxon>Clostridium</taxon>
    </lineage>
</organism>
<dbReference type="InterPro" id="IPR035903">
    <property type="entry name" value="HesB-like_dom_sf"/>
</dbReference>
<dbReference type="EMBL" id="JACOOQ010000014">
    <property type="protein sequence ID" value="MBC5640552.1"/>
    <property type="molecule type" value="Genomic_DNA"/>
</dbReference>
<dbReference type="SUPFAM" id="SSF89360">
    <property type="entry name" value="HesB-like domain"/>
    <property type="match status" value="1"/>
</dbReference>
<proteinExistence type="predicted"/>
<accession>A0A8I0AEA9</accession>
<reference evidence="1" key="1">
    <citation type="submission" date="2020-08" db="EMBL/GenBank/DDBJ databases">
        <title>Genome public.</title>
        <authorList>
            <person name="Liu C."/>
            <person name="Sun Q."/>
        </authorList>
    </citation>
    <scope>NUCLEOTIDE SEQUENCE</scope>
    <source>
        <strain evidence="1">NSJ-42</strain>
    </source>
</reference>
<name>A0A8I0AEA9_9CLOT</name>
<evidence type="ECO:0000313" key="1">
    <source>
        <dbReference type="EMBL" id="MBC5640552.1"/>
    </source>
</evidence>
<sequence>MKIIFDKKAKNALEEMIKNSNENYIRVKPFIGCGKPAYEIYVDFKGENDIEESVDGITFVVHKEYEKICNGIEIKYDKDIYNKGFYIRSI</sequence>
<dbReference type="AlphaFoldDB" id="A0A8I0AEA9"/>
<dbReference type="Gene3D" id="2.60.300.12">
    <property type="entry name" value="HesB-like domain"/>
    <property type="match status" value="1"/>
</dbReference>
<dbReference type="Proteomes" id="UP000662088">
    <property type="component" value="Unassembled WGS sequence"/>
</dbReference>
<protein>
    <submittedName>
        <fullName evidence="1">Uncharacterized protein</fullName>
    </submittedName>
</protein>
<gene>
    <name evidence="1" type="ORF">H8R92_09000</name>
</gene>
<keyword evidence="2" id="KW-1185">Reference proteome</keyword>
<dbReference type="RefSeq" id="WP_022212384.1">
    <property type="nucleotide sequence ID" value="NZ_JACOOQ010000014.1"/>
</dbReference>